<dbReference type="Pfam" id="PF01594">
    <property type="entry name" value="AI-2E_transport"/>
    <property type="match status" value="1"/>
</dbReference>
<comment type="similarity">
    <text evidence="2">Belongs to the autoinducer-2 exporter (AI-2E) (TC 2.A.86) family.</text>
</comment>
<dbReference type="InterPro" id="IPR002549">
    <property type="entry name" value="AI-2E-like"/>
</dbReference>
<evidence type="ECO:0000256" key="3">
    <source>
        <dbReference type="ARBA" id="ARBA00022692"/>
    </source>
</evidence>
<name>A0ABX0WDC3_9RHOO</name>
<dbReference type="EMBL" id="JAATWB010000001">
    <property type="protein sequence ID" value="NJA87748.1"/>
    <property type="molecule type" value="Genomic_DNA"/>
</dbReference>
<dbReference type="RefSeq" id="WP_153589596.1">
    <property type="nucleotide sequence ID" value="NZ_JAATWB010000001.1"/>
</dbReference>
<evidence type="ECO:0000256" key="1">
    <source>
        <dbReference type="ARBA" id="ARBA00004141"/>
    </source>
</evidence>
<evidence type="ECO:0000256" key="6">
    <source>
        <dbReference type="SAM" id="Phobius"/>
    </source>
</evidence>
<feature type="transmembrane region" description="Helical" evidence="6">
    <location>
        <begin position="66"/>
        <end position="91"/>
    </location>
</feature>
<comment type="subcellular location">
    <subcellularLocation>
        <location evidence="1">Membrane</location>
        <topology evidence="1">Multi-pass membrane protein</topology>
    </subcellularLocation>
</comment>
<keyword evidence="5 6" id="KW-0472">Membrane</keyword>
<comment type="caution">
    <text evidence="7">The sequence shown here is derived from an EMBL/GenBank/DDBJ whole genome shotgun (WGS) entry which is preliminary data.</text>
</comment>
<keyword evidence="4 6" id="KW-1133">Transmembrane helix</keyword>
<evidence type="ECO:0000256" key="2">
    <source>
        <dbReference type="ARBA" id="ARBA00009773"/>
    </source>
</evidence>
<dbReference type="Proteomes" id="UP000720344">
    <property type="component" value="Unassembled WGS sequence"/>
</dbReference>
<feature type="transmembrane region" description="Helical" evidence="6">
    <location>
        <begin position="304"/>
        <end position="332"/>
    </location>
</feature>
<evidence type="ECO:0000256" key="5">
    <source>
        <dbReference type="ARBA" id="ARBA00023136"/>
    </source>
</evidence>
<gene>
    <name evidence="7" type="ORF">HCX48_00715</name>
</gene>
<sequence length="342" mass="36521">MTHASFPATQATRYDIAAWIIAALLMLLLLVMHLLPALLAGLLVYEVVRLLVPVFARHVSNGTAKGVAVGLLILLIGGVTAAAVFGIAALLQSEGGSLSALLSRMADIIDASREQLPAWLASALPDNAQELREALTSWLRQHAEEVQRIGRETGHLVAHLLIGMIVGVLVSLREASSTDVPHGPLARALCERTARLAHAFRCIVFAQVRISAINASLTALYLAIILPLFGVHLPLVKTLIVLTFVVGLLPVVGNLVSNTVIVVVSLAHSPHAAVASLTFLVLVHKLEYFLNARIVGAQIRASAWELLTAMLLMESAFGLAGLVAAPIFYAWLKDELSERGLI</sequence>
<protein>
    <submittedName>
        <fullName evidence="7">AI-2E family transporter</fullName>
    </submittedName>
</protein>
<evidence type="ECO:0000313" key="7">
    <source>
        <dbReference type="EMBL" id="NJA87748.1"/>
    </source>
</evidence>
<organism evidence="7 8">
    <name type="scientific">Rhodocyclus gracilis</name>
    <dbReference type="NCBI Taxonomy" id="2929842"/>
    <lineage>
        <taxon>Bacteria</taxon>
        <taxon>Pseudomonadati</taxon>
        <taxon>Pseudomonadota</taxon>
        <taxon>Betaproteobacteria</taxon>
        <taxon>Rhodocyclales</taxon>
        <taxon>Rhodocyclaceae</taxon>
        <taxon>Rhodocyclus</taxon>
    </lineage>
</organism>
<proteinExistence type="inferred from homology"/>
<evidence type="ECO:0000256" key="4">
    <source>
        <dbReference type="ARBA" id="ARBA00022989"/>
    </source>
</evidence>
<keyword evidence="8" id="KW-1185">Reference proteome</keyword>
<feature type="transmembrane region" description="Helical" evidence="6">
    <location>
        <begin position="260"/>
        <end position="283"/>
    </location>
</feature>
<keyword evidence="3 6" id="KW-0812">Transmembrane</keyword>
<feature type="transmembrane region" description="Helical" evidence="6">
    <location>
        <begin position="16"/>
        <end position="45"/>
    </location>
</feature>
<reference evidence="8" key="1">
    <citation type="submission" date="2020-03" db="EMBL/GenBank/DDBJ databases">
        <title>Whole-genome sequence of the purple nonsulfur bacterium Rhodocyclus tenuis DSM112.</title>
        <authorList>
            <person name="Kyndt J.A."/>
            <person name="Meyer T.E."/>
        </authorList>
    </citation>
    <scope>NUCLEOTIDE SEQUENCE [LARGE SCALE GENOMIC DNA]</scope>
    <source>
        <strain evidence="8">DSM 112</strain>
    </source>
</reference>
<accession>A0ABX0WDC3</accession>
<evidence type="ECO:0000313" key="8">
    <source>
        <dbReference type="Proteomes" id="UP000720344"/>
    </source>
</evidence>